<evidence type="ECO:0000256" key="66">
    <source>
        <dbReference type="ARBA" id="ARBA00049449"/>
    </source>
</evidence>
<keyword evidence="17" id="KW-0276">Fatty acid metabolism</keyword>
<comment type="catalytic activity">
    <reaction evidence="42">
        <text>tetradecanoyl-[ACP] + malonyl-[ACP] + H(+) = 3-oxohexadecanoyl-[ACP] + holo-[ACP] + CO2</text>
        <dbReference type="Rhea" id="RHEA:41900"/>
        <dbReference type="Rhea" id="RHEA-COMP:9623"/>
        <dbReference type="Rhea" id="RHEA-COMP:9648"/>
        <dbReference type="Rhea" id="RHEA-COMP:9649"/>
        <dbReference type="Rhea" id="RHEA-COMP:9685"/>
        <dbReference type="ChEBI" id="CHEBI:15378"/>
        <dbReference type="ChEBI" id="CHEBI:16526"/>
        <dbReference type="ChEBI" id="CHEBI:64479"/>
        <dbReference type="ChEBI" id="CHEBI:78449"/>
        <dbReference type="ChEBI" id="CHEBI:78477"/>
        <dbReference type="ChEBI" id="CHEBI:78478"/>
    </reaction>
    <physiologicalReaction direction="left-to-right" evidence="42">
        <dbReference type="Rhea" id="RHEA:41901"/>
    </physiologicalReaction>
</comment>
<dbReference type="InterPro" id="IPR050091">
    <property type="entry name" value="PKS_NRPS_Biosynth_Enz"/>
</dbReference>
<dbReference type="SUPFAM" id="SSF55048">
    <property type="entry name" value="Probable ACP-binding domain of malonyl-CoA ACP transacylase"/>
    <property type="match status" value="1"/>
</dbReference>
<comment type="catalytic activity">
    <reaction evidence="47">
        <text>3-oxobutanoyl-[ACP] + NADPH + H(+) = (3R)-hydroxybutanoyl-[ACP] + NADP(+)</text>
        <dbReference type="Rhea" id="RHEA:41804"/>
        <dbReference type="Rhea" id="RHEA-COMP:9625"/>
        <dbReference type="Rhea" id="RHEA-COMP:9626"/>
        <dbReference type="ChEBI" id="CHEBI:15378"/>
        <dbReference type="ChEBI" id="CHEBI:57783"/>
        <dbReference type="ChEBI" id="CHEBI:58349"/>
        <dbReference type="ChEBI" id="CHEBI:78450"/>
        <dbReference type="ChEBI" id="CHEBI:78451"/>
    </reaction>
    <physiologicalReaction direction="left-to-right" evidence="47">
        <dbReference type="Rhea" id="RHEA:41805"/>
    </physiologicalReaction>
</comment>
<dbReference type="InterPro" id="IPR018201">
    <property type="entry name" value="Ketoacyl_synth_AS"/>
</dbReference>
<sequence>MDEIVIAGMSGRLPESNNLEEFWENLINGVDMVKEDNRRWKPGLYGLPRRNGKLKDISHFDATFFGVHPKQANTMDPQLRLMMEIAYEAIVDGGLNPASMRGSKTGVYIGVSGSEAGEAFSRDPEELLGYSMTGCQHAMLANRLSYCFDFTGPSTSIDTACSSSLLALENAFHAIRHGQCDAALVGGVNLLLKPNTSVQFMKLGMLSPEGTCKSFDSSGNGYCRSEAAVAVLLTKRSFAKRVYATVVNAGSNTDGFKEQGITFPSGEMQQRLVHSLYQEVNIPPEQVEYVEAHGTGTKVGDPQEVNGIVSVFCQSKRQPLLIGSTKSNMGHPEPASGLAALAKVLLSLERGVWAPNLHFNSPNPDIPALTDGRIQVVDRPIPIRGGIVGINSFGFGGSNVHVILRPSRKLADTIAIPRTVPRVLQACGRTEAGVVSILQRGKEHSADDSFISLLNDVSGTSTSSMPFRGYTLIGSQLNIMEVQQVQATARPLWYVCSGMGTQWAGMGCSFMQLPDFKESILRSDVALRDTGLSVSTLLMEADDATFEDTVHAFVGLAAIQIAQIDLLTKLGLQPDGIIGHSVGELACGYADGSLSQSEAILAAYWRGRCIKEANLPPGGMAAVGLTWEECLAKCPQGVVPACHNAEETVTISGPQEAISKFVSELKEQGVFAKEVRSAGVAFHSYYMASIAPNLLAALKKVIKEPRQRSFRWVSTSIPQSEWDCPLALYSSADYHVNNLVSPVLFHEGLGLVPENAVVVEIAPHALLQAILKRGLKNTCSIFSLMKKGHTNNLEFFLSNIGKIYINGIDLDVNKLCPAVKYPVPVGTPLISPLVQWDHTQTWDVPKVEDFPCSGGSNSATTYNIDISPESTDYYLSGHSIDGRVLYPATGYLMLVWRTLVRSLGVDLEVTPVNFEDITIHRATILPKTGSVQLEVRLMLATNNFEVSENGNLSVSGKVSILEDAALDSFHTQINQQGVGDSGDSKMNLKTSDVYKELRLRGYDYGKTFQGILESNNAGDNGKLQWTGNWVTFLDTMLQMVVVGLSGRSLRLPTRIRSVCVDPVVHLGKVYKYTEGKQAINVYINRCLDSIVAGGIKICGLHATVAPRRQQQQSPPTMEEFVFVPYVETECLTANGELVEELSLSKGLIYKLQQKLAPHGVNLSIPGLQGVSDVILPSPEPSDPGLLRLLALLCDLELNGNLQSELQQIVEKERACLLQDSLLRGLVVSPALRHCLDTTIENSMYGKIKVLEALSNDGQLFSCVVPLLNIHPMLQVDYTATATNLDLLNPHQAILEELAVTSAQWDPVMGPLNGGVVGGADLVLCNHAWGPLIMDPGLLMKNLASGARKGGFVLLHTLLKGETLGETVCFLSSTTKNRSQRGLLTQAEWETVFLEASLTLVTVRKSFYGSVLFLCRSQSAVKQPIFLPVDSTDYKWVETLKGLMMEKSDCPLWLIASQSHCGVVGMVNCLRQEPGGNRIRCAFVSNLNETSAVPTLQPSHMSMQSVLEGDLVMNVFREGHWGAFRHQLINQNVKMTEQAYVNVLTRGDLSSLRWISSPLHQFVSSNSNLQLCDVYYSSLNFRDIMLATGKLPPDAIPGNLSLQQCMLGMEFSGRDLRGKRVMGLLPAKGIATRVDADKRFVWDIPFNWTLEQAATVPVVYATAYYSLVVRGRLRPGETVLIHSGSGGVGQAAIAIALHRKCKVFTTVGSTQKRTYLLERYPQLSAESFANSRDTTFEQHVLLHTEGKGVDVVLNSLAEEKLQASIRCLARHGRFLEIGKYDLSNNSPLGMALFLKNVAFHGILLDALFELGNQEWEEVYQLLKEGIMDGVVKPLKTTVFERNQLEEAFRYMAQGKHIGKVLLQVRCEEREAAVQTASPVSFTAICHTFCLASYSYIITGGLGGFGLELAQWLIDRGARKLVLTSRTGIRNGYQAKRVSEWKCQDVDVLVSTNDVSTLEGTEKLIIEATALGPVGGVFHLAMVLKDGMLENLTPQLFLDVNKPKYNGSINLDKVTRNLCPDMKYFVTFSSVSCGRGNAGQSNYGYANSAMERVCEKRHYDGLSGLAIQWGAIGDVGVVLDTMGSNDTVIGGTLPQRITSCLEVLDLFLCQQSPVMSSFVLAERTMAKSEAGSQRNLVDAVAHILGVRDLSKLNVDASLADLGLDSLMGVEIRQILERDYEIVIAMREIRQLTINKLQELINKSLHATAKRNGVHSLLDSDLNHLLVNPSGPTVTPLNKVQSQERPLFLVHPIEGSVAAFKTLAFKLNMSCYGLQCTKAAPLDSIQSLATFYVNCIRQVQPDGPYRIAGYSFGACVAFEMCSQLQTRNQPVECLFLFDGSHSFVAAYTQTYRAKLTPGNESQAETEALCAFIQQFTDVEYNKLLETLLPLSDLEARVNSAVDLITSRHKKINRESLHFAAATFYYKLKAADGYVPDTKYQGNVILMRAKTSSQYEQNLGADYKLSEVCDGKVFVHVVEGDHRTFLEGEGAESISSIIHSSLTES</sequence>
<evidence type="ECO:0000256" key="7">
    <source>
        <dbReference type="ARBA" id="ARBA00013191"/>
    </source>
</evidence>
<comment type="catalytic activity">
    <reaction evidence="32">
        <text>(3R)-hydroxytetradecanoyl-[ACP] = (2E)-tetradecenoyl-[ACP] + H2O</text>
        <dbReference type="Rhea" id="RHEA:41892"/>
        <dbReference type="Rhea" id="RHEA-COMP:9646"/>
        <dbReference type="Rhea" id="RHEA-COMP:9647"/>
        <dbReference type="ChEBI" id="CHEBI:15377"/>
        <dbReference type="ChEBI" id="CHEBI:78474"/>
        <dbReference type="ChEBI" id="CHEBI:78475"/>
    </reaction>
    <physiologicalReaction direction="left-to-right" evidence="32">
        <dbReference type="Rhea" id="RHEA:41893"/>
    </physiologicalReaction>
</comment>
<keyword evidence="14" id="KW-0808">Transferase</keyword>
<dbReference type="InterPro" id="IPR036291">
    <property type="entry name" value="NAD(P)-bd_dom_sf"/>
</dbReference>
<keyword evidence="12" id="KW-0444">Lipid biosynthesis</keyword>
<evidence type="ECO:0000256" key="29">
    <source>
        <dbReference type="ARBA" id="ARBA00023373"/>
    </source>
</evidence>
<dbReference type="Gene3D" id="3.30.70.3290">
    <property type="match status" value="1"/>
</dbReference>
<dbReference type="Pfam" id="PF08659">
    <property type="entry name" value="KR"/>
    <property type="match status" value="1"/>
</dbReference>
<dbReference type="PROSITE" id="PS00012">
    <property type="entry name" value="PHOSPHOPANTETHEINE"/>
    <property type="match status" value="1"/>
</dbReference>
<evidence type="ECO:0000256" key="65">
    <source>
        <dbReference type="ARBA" id="ARBA00049422"/>
    </source>
</evidence>
<comment type="catalytic activity">
    <reaction evidence="61">
        <text>decanoyl-[ACP] + malonyl-[ACP] + H(+) = 3-oxododecanoyl-[ACP] + holo-[ACP] + CO2</text>
        <dbReference type="Rhea" id="RHEA:41868"/>
        <dbReference type="Rhea" id="RHEA-COMP:9623"/>
        <dbReference type="Rhea" id="RHEA-COMP:9640"/>
        <dbReference type="Rhea" id="RHEA-COMP:9641"/>
        <dbReference type="Rhea" id="RHEA-COMP:9685"/>
        <dbReference type="ChEBI" id="CHEBI:15378"/>
        <dbReference type="ChEBI" id="CHEBI:16526"/>
        <dbReference type="ChEBI" id="CHEBI:64479"/>
        <dbReference type="ChEBI" id="CHEBI:78449"/>
        <dbReference type="ChEBI" id="CHEBI:78468"/>
        <dbReference type="ChEBI" id="CHEBI:78469"/>
    </reaction>
    <physiologicalReaction direction="left-to-right" evidence="61">
        <dbReference type="Rhea" id="RHEA:41869"/>
    </physiologicalReaction>
</comment>
<comment type="catalytic activity">
    <reaction evidence="57">
        <text>holo-[ACP] + acetyl-CoA = acetyl-[ACP] + CoA</text>
        <dbReference type="Rhea" id="RHEA:41788"/>
        <dbReference type="Rhea" id="RHEA-COMP:9621"/>
        <dbReference type="Rhea" id="RHEA-COMP:9685"/>
        <dbReference type="ChEBI" id="CHEBI:57287"/>
        <dbReference type="ChEBI" id="CHEBI:57288"/>
        <dbReference type="ChEBI" id="CHEBI:64479"/>
        <dbReference type="ChEBI" id="CHEBI:78446"/>
        <dbReference type="EC" id="2.3.1.38"/>
    </reaction>
    <physiologicalReaction direction="left-to-right" evidence="57">
        <dbReference type="Rhea" id="RHEA:41789"/>
    </physiologicalReaction>
</comment>
<evidence type="ECO:0000256" key="55">
    <source>
        <dbReference type="ARBA" id="ARBA00048571"/>
    </source>
</evidence>
<evidence type="ECO:0000256" key="43">
    <source>
        <dbReference type="ARBA" id="ARBA00047500"/>
    </source>
</evidence>
<comment type="catalytic activity">
    <reaction evidence="37">
        <text>acetyl-CoA + n malonyl-CoA + 2n NADPH + 2n H(+) = a long-chain fatty acid + (n+1) CoA + n CO2 + 2n NADP(+).</text>
        <dbReference type="EC" id="2.3.1.85"/>
    </reaction>
</comment>
<evidence type="ECO:0000256" key="23">
    <source>
        <dbReference type="ARBA" id="ARBA00023098"/>
    </source>
</evidence>
<dbReference type="InterPro" id="IPR011032">
    <property type="entry name" value="GroES-like_sf"/>
</dbReference>
<comment type="catalytic activity">
    <reaction evidence="52">
        <text>holo-[ACP] + malonyl-CoA = malonyl-[ACP] + CoA</text>
        <dbReference type="Rhea" id="RHEA:41792"/>
        <dbReference type="Rhea" id="RHEA-COMP:9623"/>
        <dbReference type="Rhea" id="RHEA-COMP:9685"/>
        <dbReference type="ChEBI" id="CHEBI:57287"/>
        <dbReference type="ChEBI" id="CHEBI:57384"/>
        <dbReference type="ChEBI" id="CHEBI:64479"/>
        <dbReference type="ChEBI" id="CHEBI:78449"/>
        <dbReference type="EC" id="2.3.1.39"/>
    </reaction>
    <physiologicalReaction direction="left-to-right" evidence="52">
        <dbReference type="Rhea" id="RHEA:41793"/>
    </physiologicalReaction>
</comment>
<dbReference type="GO" id="GO:0141148">
    <property type="term" value="F:enoyl-[acyl-carrier-protein] reductase (NADPH) activity"/>
    <property type="evidence" value="ECO:0007669"/>
    <property type="project" value="UniProtKB-EC"/>
</dbReference>
<evidence type="ECO:0000256" key="5">
    <source>
        <dbReference type="ARBA" id="ARBA00012948"/>
    </source>
</evidence>
<evidence type="ECO:0000256" key="53">
    <source>
        <dbReference type="ARBA" id="ARBA00048420"/>
    </source>
</evidence>
<evidence type="ECO:0000313" key="74">
    <source>
        <dbReference type="Proteomes" id="UP000261620"/>
    </source>
</evidence>
<dbReference type="InterPro" id="IPR042104">
    <property type="entry name" value="PKS_dehydratase_sf"/>
</dbReference>
<comment type="catalytic activity">
    <reaction evidence="28">
        <text>(3R)-hydroxydodecanoyl-[ACP] = (2E)-dodecenoyl-[ACP] + H2O</text>
        <dbReference type="Rhea" id="RHEA:41876"/>
        <dbReference type="Rhea" id="RHEA-COMP:9642"/>
        <dbReference type="Rhea" id="RHEA-COMP:9643"/>
        <dbReference type="ChEBI" id="CHEBI:15377"/>
        <dbReference type="ChEBI" id="CHEBI:78470"/>
        <dbReference type="ChEBI" id="CHEBI:78472"/>
    </reaction>
    <physiologicalReaction direction="left-to-right" evidence="28">
        <dbReference type="Rhea" id="RHEA:41877"/>
    </physiologicalReaction>
</comment>
<evidence type="ECO:0000256" key="51">
    <source>
        <dbReference type="ARBA" id="ARBA00048289"/>
    </source>
</evidence>
<evidence type="ECO:0000256" key="36">
    <source>
        <dbReference type="ARBA" id="ARBA00023442"/>
    </source>
</evidence>
<dbReference type="PROSITE" id="PS52004">
    <property type="entry name" value="KS3_2"/>
    <property type="match status" value="1"/>
</dbReference>
<dbReference type="GO" id="GO:0004314">
    <property type="term" value="F:[acyl-carrier-protein] S-malonyltransferase activity"/>
    <property type="evidence" value="ECO:0007669"/>
    <property type="project" value="UniProtKB-EC"/>
</dbReference>
<dbReference type="FunFam" id="3.40.50.1820:FF:000059">
    <property type="entry name" value="Fatty acid synthase"/>
    <property type="match status" value="1"/>
</dbReference>
<evidence type="ECO:0000256" key="67">
    <source>
        <dbReference type="ARBA" id="ARBA00049521"/>
    </source>
</evidence>
<comment type="catalytic activity">
    <reaction evidence="27">
        <text>(3R)-hydroxyoctanoyl-[ACP] = (2E)-octenoyl-[ACP] + H2O</text>
        <dbReference type="Rhea" id="RHEA:41844"/>
        <dbReference type="Rhea" id="RHEA-COMP:9634"/>
        <dbReference type="Rhea" id="RHEA-COMP:9635"/>
        <dbReference type="ChEBI" id="CHEBI:15377"/>
        <dbReference type="ChEBI" id="CHEBI:78461"/>
        <dbReference type="ChEBI" id="CHEBI:78462"/>
    </reaction>
    <physiologicalReaction direction="left-to-right" evidence="27">
        <dbReference type="Rhea" id="RHEA:41845"/>
    </physiologicalReaction>
</comment>
<feature type="domain" description="Carrier" evidence="70">
    <location>
        <begin position="2125"/>
        <end position="2205"/>
    </location>
</feature>
<evidence type="ECO:0000256" key="33">
    <source>
        <dbReference type="ARBA" id="ARBA00023399"/>
    </source>
</evidence>
<comment type="catalytic activity">
    <reaction evidence="50">
        <text>(2E)-dodecenoyl-[ACP] + NADPH + H(+) = dodecanoyl-[ACP] + NADP(+)</text>
        <dbReference type="Rhea" id="RHEA:41880"/>
        <dbReference type="Rhea" id="RHEA-COMP:9643"/>
        <dbReference type="Rhea" id="RHEA-COMP:9644"/>
        <dbReference type="ChEBI" id="CHEBI:15378"/>
        <dbReference type="ChEBI" id="CHEBI:57783"/>
        <dbReference type="ChEBI" id="CHEBI:58349"/>
        <dbReference type="ChEBI" id="CHEBI:65264"/>
        <dbReference type="ChEBI" id="CHEBI:78472"/>
    </reaction>
    <physiologicalReaction direction="left-to-right" evidence="50">
        <dbReference type="Rhea" id="RHEA:41881"/>
    </physiologicalReaction>
</comment>
<evidence type="ECO:0000256" key="38">
    <source>
        <dbReference type="ARBA" id="ARBA00047300"/>
    </source>
</evidence>
<dbReference type="EC" id="2.3.1.41" evidence="7"/>
<evidence type="ECO:0000256" key="60">
    <source>
        <dbReference type="ARBA" id="ARBA00049019"/>
    </source>
</evidence>
<comment type="catalytic activity">
    <reaction evidence="59">
        <text>3-oxotetradecanoyl-[ACP] + NADPH + H(+) = (3R)-hydroxytetradecanoyl-[ACP] + NADP(+)</text>
        <dbReference type="Rhea" id="RHEA:41888"/>
        <dbReference type="Rhea" id="RHEA-COMP:9645"/>
        <dbReference type="Rhea" id="RHEA-COMP:9646"/>
        <dbReference type="ChEBI" id="CHEBI:15378"/>
        <dbReference type="ChEBI" id="CHEBI:57783"/>
        <dbReference type="ChEBI" id="CHEBI:58349"/>
        <dbReference type="ChEBI" id="CHEBI:78473"/>
        <dbReference type="ChEBI" id="CHEBI:78474"/>
    </reaction>
    <physiologicalReaction direction="left-to-right" evidence="59">
        <dbReference type="Rhea" id="RHEA:41889"/>
    </physiologicalReaction>
</comment>
<comment type="catalytic activity">
    <reaction evidence="44">
        <text>dodecanoyl-[ACP] + malonyl-[ACP] + H(+) = 3-oxotetradecanoyl-[ACP] + holo-[ACP] + CO2</text>
        <dbReference type="Rhea" id="RHEA:41884"/>
        <dbReference type="Rhea" id="RHEA-COMP:9623"/>
        <dbReference type="Rhea" id="RHEA-COMP:9644"/>
        <dbReference type="Rhea" id="RHEA-COMP:9645"/>
        <dbReference type="Rhea" id="RHEA-COMP:9685"/>
        <dbReference type="ChEBI" id="CHEBI:15378"/>
        <dbReference type="ChEBI" id="CHEBI:16526"/>
        <dbReference type="ChEBI" id="CHEBI:64479"/>
        <dbReference type="ChEBI" id="CHEBI:65264"/>
        <dbReference type="ChEBI" id="CHEBI:78449"/>
        <dbReference type="ChEBI" id="CHEBI:78473"/>
    </reaction>
    <physiologicalReaction direction="left-to-right" evidence="44">
        <dbReference type="Rhea" id="RHEA:41885"/>
    </physiologicalReaction>
</comment>
<comment type="catalytic activity">
    <reaction evidence="41">
        <text>3-oxodecanoyl-[ACP] + NADPH + H(+) = (3R)-hydroxydecanoyl-[ACP] + NADP(+)</text>
        <dbReference type="Rhea" id="RHEA:41856"/>
        <dbReference type="Rhea" id="RHEA-COMP:9637"/>
        <dbReference type="Rhea" id="RHEA-COMP:9638"/>
        <dbReference type="ChEBI" id="CHEBI:15378"/>
        <dbReference type="ChEBI" id="CHEBI:57783"/>
        <dbReference type="ChEBI" id="CHEBI:58349"/>
        <dbReference type="ChEBI" id="CHEBI:78464"/>
        <dbReference type="ChEBI" id="CHEBI:78466"/>
    </reaction>
    <physiologicalReaction direction="left-to-right" evidence="41">
        <dbReference type="Rhea" id="RHEA:41857"/>
    </physiologicalReaction>
</comment>
<comment type="catalytic activity">
    <reaction evidence="40">
        <text>a (3R)-hydroxyacyl-[ACP] + NADP(+) = a 3-oxoacyl-[ACP] + NADPH + H(+)</text>
        <dbReference type="Rhea" id="RHEA:17397"/>
        <dbReference type="Rhea" id="RHEA-COMP:9916"/>
        <dbReference type="Rhea" id="RHEA-COMP:9945"/>
        <dbReference type="ChEBI" id="CHEBI:15378"/>
        <dbReference type="ChEBI" id="CHEBI:57783"/>
        <dbReference type="ChEBI" id="CHEBI:58349"/>
        <dbReference type="ChEBI" id="CHEBI:78776"/>
        <dbReference type="ChEBI" id="CHEBI:78827"/>
        <dbReference type="EC" id="1.1.1.100"/>
    </reaction>
    <physiologicalReaction direction="right-to-left" evidence="40">
        <dbReference type="Rhea" id="RHEA:17399"/>
    </physiologicalReaction>
</comment>
<evidence type="ECO:0000256" key="16">
    <source>
        <dbReference type="ARBA" id="ARBA00022801"/>
    </source>
</evidence>
<dbReference type="Pfam" id="PF16197">
    <property type="entry name" value="KAsynt_C_assoc"/>
    <property type="match status" value="1"/>
</dbReference>
<dbReference type="SMART" id="SM00827">
    <property type="entry name" value="PKS_AT"/>
    <property type="match status" value="1"/>
</dbReference>
<evidence type="ECO:0000256" key="61">
    <source>
        <dbReference type="ARBA" id="ARBA00049109"/>
    </source>
</evidence>
<comment type="catalytic activity">
    <reaction evidence="49">
        <text>hexadecanoyl-[ACP] + malonyl-[ACP] + H(+) = 3-oxooctadecanoyl-[ACP] + holo-[ACP] + CO2</text>
        <dbReference type="Rhea" id="RHEA:41916"/>
        <dbReference type="Rhea" id="RHEA-COMP:9623"/>
        <dbReference type="Rhea" id="RHEA-COMP:9652"/>
        <dbReference type="Rhea" id="RHEA-COMP:9653"/>
        <dbReference type="Rhea" id="RHEA-COMP:9685"/>
        <dbReference type="ChEBI" id="CHEBI:15378"/>
        <dbReference type="ChEBI" id="CHEBI:16526"/>
        <dbReference type="ChEBI" id="CHEBI:64479"/>
        <dbReference type="ChEBI" id="CHEBI:78449"/>
        <dbReference type="ChEBI" id="CHEBI:78483"/>
        <dbReference type="ChEBI" id="CHEBI:78487"/>
    </reaction>
    <physiologicalReaction direction="left-to-right" evidence="49">
        <dbReference type="Rhea" id="RHEA:41917"/>
    </physiologicalReaction>
</comment>
<dbReference type="SMART" id="SM00829">
    <property type="entry name" value="PKS_ER"/>
    <property type="match status" value="1"/>
</dbReference>
<evidence type="ECO:0000256" key="28">
    <source>
        <dbReference type="ARBA" id="ARBA00023351"/>
    </source>
</evidence>
<feature type="region of interest" description="C-terminal hotdog fold" evidence="69">
    <location>
        <begin position="983"/>
        <end position="1111"/>
    </location>
</feature>
<dbReference type="EC" id="1.1.1.100" evidence="5"/>
<dbReference type="Pfam" id="PF00109">
    <property type="entry name" value="ketoacyl-synt"/>
    <property type="match status" value="1"/>
</dbReference>
<dbReference type="SMART" id="SM00826">
    <property type="entry name" value="PKS_DH"/>
    <property type="match status" value="1"/>
</dbReference>
<dbReference type="EC" id="1.3.1.39" evidence="2"/>
<organism evidence="73 74">
    <name type="scientific">Mola mola</name>
    <name type="common">Ocean sunfish</name>
    <name type="synonym">Tetraodon mola</name>
    <dbReference type="NCBI Taxonomy" id="94237"/>
    <lineage>
        <taxon>Eukaryota</taxon>
        <taxon>Metazoa</taxon>
        <taxon>Chordata</taxon>
        <taxon>Craniata</taxon>
        <taxon>Vertebrata</taxon>
        <taxon>Euteleostomi</taxon>
        <taxon>Actinopterygii</taxon>
        <taxon>Neopterygii</taxon>
        <taxon>Teleostei</taxon>
        <taxon>Neoteleostei</taxon>
        <taxon>Acanthomorphata</taxon>
        <taxon>Eupercaria</taxon>
        <taxon>Tetraodontiformes</taxon>
        <taxon>Molidae</taxon>
        <taxon>Mola</taxon>
    </lineage>
</organism>
<dbReference type="EC" id="2.3.1.85" evidence="4"/>
<dbReference type="InterPro" id="IPR049391">
    <property type="entry name" value="FAS_pseudo-KR"/>
</dbReference>
<dbReference type="SUPFAM" id="SSF53901">
    <property type="entry name" value="Thiolase-like"/>
    <property type="match status" value="1"/>
</dbReference>
<dbReference type="InterPro" id="IPR014030">
    <property type="entry name" value="Ketoacyl_synth_N"/>
</dbReference>
<feature type="domain" description="PKS/mFAS DH" evidence="72">
    <location>
        <begin position="845"/>
        <end position="1111"/>
    </location>
</feature>
<comment type="catalytic activity">
    <reaction evidence="39">
        <text>hexanoyl-[ACP] + malonyl-[ACP] + H(+) = 3-oxooctanoyl-[ACP] + holo-[ACP] + CO2</text>
        <dbReference type="Rhea" id="RHEA:41836"/>
        <dbReference type="Rhea" id="RHEA-COMP:9623"/>
        <dbReference type="Rhea" id="RHEA-COMP:9632"/>
        <dbReference type="Rhea" id="RHEA-COMP:9633"/>
        <dbReference type="Rhea" id="RHEA-COMP:9685"/>
        <dbReference type="ChEBI" id="CHEBI:15378"/>
        <dbReference type="ChEBI" id="CHEBI:16526"/>
        <dbReference type="ChEBI" id="CHEBI:64479"/>
        <dbReference type="ChEBI" id="CHEBI:78449"/>
        <dbReference type="ChEBI" id="CHEBI:78459"/>
        <dbReference type="ChEBI" id="CHEBI:78460"/>
    </reaction>
    <physiologicalReaction direction="left-to-right" evidence="39">
        <dbReference type="Rhea" id="RHEA:41837"/>
    </physiologicalReaction>
</comment>
<dbReference type="InterPro" id="IPR001227">
    <property type="entry name" value="Ac_transferase_dom_sf"/>
</dbReference>
<evidence type="ECO:0000256" key="54">
    <source>
        <dbReference type="ARBA" id="ARBA00048506"/>
    </source>
</evidence>
<evidence type="ECO:0000256" key="52">
    <source>
        <dbReference type="ARBA" id="ARBA00048404"/>
    </source>
</evidence>
<evidence type="ECO:0000256" key="30">
    <source>
        <dbReference type="ARBA" id="ARBA00023388"/>
    </source>
</evidence>
<comment type="catalytic activity">
    <reaction evidence="43">
        <text>(2E)-butenoyl-[ACP] + NADPH + H(+) = butanoyl-[ACP] + NADP(+)</text>
        <dbReference type="Rhea" id="RHEA:41812"/>
        <dbReference type="Rhea" id="RHEA-COMP:9627"/>
        <dbReference type="Rhea" id="RHEA-COMP:9628"/>
        <dbReference type="ChEBI" id="CHEBI:15378"/>
        <dbReference type="ChEBI" id="CHEBI:57783"/>
        <dbReference type="ChEBI" id="CHEBI:58349"/>
        <dbReference type="ChEBI" id="CHEBI:78453"/>
        <dbReference type="ChEBI" id="CHEBI:78454"/>
    </reaction>
    <physiologicalReaction direction="left-to-right" evidence="43">
        <dbReference type="Rhea" id="RHEA:41813"/>
    </physiologicalReaction>
</comment>
<dbReference type="UniPathway" id="UPA00094"/>
<evidence type="ECO:0000256" key="45">
    <source>
        <dbReference type="ARBA" id="ARBA00047810"/>
    </source>
</evidence>
<dbReference type="GO" id="GO:0019171">
    <property type="term" value="F:(3R)-hydroxyacyl-[acyl-carrier-protein] dehydratase activity"/>
    <property type="evidence" value="ECO:0007669"/>
    <property type="project" value="UniProtKB-EC"/>
</dbReference>
<comment type="catalytic activity">
    <reaction evidence="63">
        <text>3-oxododecanoyl-[ACP] + NADPH + H(+) = (3R)-hydroxydodecanoyl-[ACP] + NADP(+)</text>
        <dbReference type="Rhea" id="RHEA:41872"/>
        <dbReference type="Rhea" id="RHEA-COMP:9641"/>
        <dbReference type="Rhea" id="RHEA-COMP:9642"/>
        <dbReference type="ChEBI" id="CHEBI:15378"/>
        <dbReference type="ChEBI" id="CHEBI:57783"/>
        <dbReference type="ChEBI" id="CHEBI:58349"/>
        <dbReference type="ChEBI" id="CHEBI:78469"/>
        <dbReference type="ChEBI" id="CHEBI:78470"/>
    </reaction>
    <physiologicalReaction direction="left-to-right" evidence="63">
        <dbReference type="Rhea" id="RHEA:41873"/>
    </physiologicalReaction>
</comment>
<dbReference type="InterPro" id="IPR013968">
    <property type="entry name" value="PKS_KR"/>
</dbReference>
<comment type="catalytic activity">
    <reaction evidence="51">
        <text>tetradecanoyl-[ACP] + H2O = tetradecanoate + holo-[ACP] + H(+)</text>
        <dbReference type="Rhea" id="RHEA:30123"/>
        <dbReference type="Rhea" id="RHEA-COMP:9648"/>
        <dbReference type="Rhea" id="RHEA-COMP:9685"/>
        <dbReference type="ChEBI" id="CHEBI:15377"/>
        <dbReference type="ChEBI" id="CHEBI:15378"/>
        <dbReference type="ChEBI" id="CHEBI:30807"/>
        <dbReference type="ChEBI" id="CHEBI:64479"/>
        <dbReference type="ChEBI" id="CHEBI:78477"/>
        <dbReference type="EC" id="3.1.2.14"/>
    </reaction>
    <physiologicalReaction direction="left-to-right" evidence="51">
        <dbReference type="Rhea" id="RHEA:30124"/>
    </physiologicalReaction>
</comment>
<dbReference type="SMART" id="SM00825">
    <property type="entry name" value="PKS_KS"/>
    <property type="match status" value="1"/>
</dbReference>
<feature type="active site" description="Proton acceptor; for dehydratase activity" evidence="69">
    <location>
        <position position="878"/>
    </location>
</feature>
<comment type="catalytic activity">
    <reaction evidence="31">
        <text>a (3R)-hydroxyacyl-[ACP] = a (2E)-enoyl-[ACP] + H2O</text>
        <dbReference type="Rhea" id="RHEA:13097"/>
        <dbReference type="Rhea" id="RHEA-COMP:9925"/>
        <dbReference type="Rhea" id="RHEA-COMP:9945"/>
        <dbReference type="ChEBI" id="CHEBI:15377"/>
        <dbReference type="ChEBI" id="CHEBI:78784"/>
        <dbReference type="ChEBI" id="CHEBI:78827"/>
        <dbReference type="EC" id="4.2.1.59"/>
    </reaction>
    <physiologicalReaction direction="left-to-right" evidence="31">
        <dbReference type="Rhea" id="RHEA:13098"/>
    </physiologicalReaction>
</comment>
<dbReference type="Gene3D" id="3.40.50.150">
    <property type="entry name" value="Vaccinia Virus protein VP39"/>
    <property type="match status" value="1"/>
</dbReference>
<dbReference type="InterPro" id="IPR032821">
    <property type="entry name" value="PKS_assoc"/>
</dbReference>
<dbReference type="InterPro" id="IPR014031">
    <property type="entry name" value="Ketoacyl_synth_C"/>
</dbReference>
<dbReference type="Pfam" id="PF00975">
    <property type="entry name" value="Thioesterase"/>
    <property type="match status" value="1"/>
</dbReference>
<name>A0A3Q4ABW2_MOLML</name>
<dbReference type="InterPro" id="IPR036736">
    <property type="entry name" value="ACP-like_sf"/>
</dbReference>
<dbReference type="InterPro" id="IPR049552">
    <property type="entry name" value="PKS_DH_N"/>
</dbReference>
<keyword evidence="24" id="KW-0275">Fatty acid biosynthesis</keyword>
<evidence type="ECO:0000256" key="32">
    <source>
        <dbReference type="ARBA" id="ARBA00023398"/>
    </source>
</evidence>
<evidence type="ECO:0000256" key="15">
    <source>
        <dbReference type="ARBA" id="ARBA00022799"/>
    </source>
</evidence>
<comment type="catalytic activity">
    <reaction evidence="46">
        <text>(2E)-hexenoyl-[ACP] + NADPH + H(+) = hexanoyl-[ACP] + NADP(+)</text>
        <dbReference type="Rhea" id="RHEA:41832"/>
        <dbReference type="Rhea" id="RHEA-COMP:9631"/>
        <dbReference type="Rhea" id="RHEA-COMP:9632"/>
        <dbReference type="ChEBI" id="CHEBI:15378"/>
        <dbReference type="ChEBI" id="CHEBI:57783"/>
        <dbReference type="ChEBI" id="CHEBI:58349"/>
        <dbReference type="ChEBI" id="CHEBI:78458"/>
        <dbReference type="ChEBI" id="CHEBI:78459"/>
    </reaction>
    <physiologicalReaction direction="left-to-right" evidence="46">
        <dbReference type="Rhea" id="RHEA:41833"/>
    </physiologicalReaction>
</comment>
<evidence type="ECO:0000256" key="63">
    <source>
        <dbReference type="ARBA" id="ARBA00049263"/>
    </source>
</evidence>
<dbReference type="Gene3D" id="3.40.50.720">
    <property type="entry name" value="NAD(P)-binding Rossmann-like Domain"/>
    <property type="match status" value="1"/>
</dbReference>
<dbReference type="GO" id="GO:0006633">
    <property type="term" value="P:fatty acid biosynthetic process"/>
    <property type="evidence" value="ECO:0007669"/>
    <property type="project" value="UniProtKB-UniPathway"/>
</dbReference>
<dbReference type="Gene3D" id="3.40.366.10">
    <property type="entry name" value="Malonyl-Coenzyme A Acyl Carrier Protein, domain 2"/>
    <property type="match status" value="1"/>
</dbReference>
<dbReference type="SUPFAM" id="SSF47336">
    <property type="entry name" value="ACP-like"/>
    <property type="match status" value="1"/>
</dbReference>
<keyword evidence="16" id="KW-0378">Hydrolase</keyword>
<dbReference type="Ensembl" id="ENSMMOT00000001463.1">
    <property type="protein sequence ID" value="ENSMMOP00000001435.1"/>
    <property type="gene ID" value="ENSMMOG00000001171.1"/>
</dbReference>
<evidence type="ECO:0000256" key="17">
    <source>
        <dbReference type="ARBA" id="ARBA00022832"/>
    </source>
</evidence>
<evidence type="ECO:0000256" key="24">
    <source>
        <dbReference type="ARBA" id="ARBA00023160"/>
    </source>
</evidence>
<evidence type="ECO:0000256" key="6">
    <source>
        <dbReference type="ARBA" id="ARBA00013167"/>
    </source>
</evidence>
<dbReference type="GO" id="GO:0004313">
    <property type="term" value="F:[acyl-carrier-protein] S-acetyltransferase activity"/>
    <property type="evidence" value="ECO:0007669"/>
    <property type="project" value="UniProtKB-EC"/>
</dbReference>
<dbReference type="InterPro" id="IPR020806">
    <property type="entry name" value="PKS_PP-bd"/>
</dbReference>
<evidence type="ECO:0000256" key="39">
    <source>
        <dbReference type="ARBA" id="ARBA00047394"/>
    </source>
</evidence>
<dbReference type="Pfam" id="PF21089">
    <property type="entry name" value="PKS_DH_N"/>
    <property type="match status" value="1"/>
</dbReference>
<dbReference type="EC" id="3.1.2.14" evidence="3"/>
<evidence type="ECO:0000256" key="56">
    <source>
        <dbReference type="ARBA" id="ARBA00048650"/>
    </source>
</evidence>
<feature type="active site" description="Proton donor; for dehydratase activity" evidence="69">
    <location>
        <position position="1034"/>
    </location>
</feature>
<dbReference type="FunFam" id="3.40.50.720:FF:000209">
    <property type="entry name" value="Polyketide synthase Pks12"/>
    <property type="match status" value="1"/>
</dbReference>
<dbReference type="GO" id="GO:0004316">
    <property type="term" value="F:3-oxoacyl-[acyl-carrier-protein] reductase (NADPH) activity"/>
    <property type="evidence" value="ECO:0007669"/>
    <property type="project" value="UniProtKB-EC"/>
</dbReference>
<keyword evidence="20" id="KW-0007">Acetylation</keyword>
<dbReference type="CDD" id="cd00833">
    <property type="entry name" value="PKS"/>
    <property type="match status" value="1"/>
</dbReference>
<dbReference type="CDD" id="cd08954">
    <property type="entry name" value="KR_1_FAS_SDR_x"/>
    <property type="match status" value="1"/>
</dbReference>
<evidence type="ECO:0000256" key="14">
    <source>
        <dbReference type="ARBA" id="ARBA00022679"/>
    </source>
</evidence>
<evidence type="ECO:0000256" key="58">
    <source>
        <dbReference type="ARBA" id="ARBA00048704"/>
    </source>
</evidence>
<dbReference type="EC" id="2.3.1.38" evidence="8"/>
<dbReference type="GO" id="GO:0031177">
    <property type="term" value="F:phosphopantetheine binding"/>
    <property type="evidence" value="ECO:0007669"/>
    <property type="project" value="InterPro"/>
</dbReference>
<dbReference type="InterPro" id="IPR020841">
    <property type="entry name" value="PKS_Beta-ketoAc_synthase_dom"/>
</dbReference>
<dbReference type="EC" id="2.3.1.39" evidence="9"/>
<evidence type="ECO:0000256" key="13">
    <source>
        <dbReference type="ARBA" id="ARBA00022553"/>
    </source>
</evidence>
<comment type="catalytic activity">
    <reaction evidence="54">
        <text>a fatty acyl-[ACP] + malonyl-[ACP] + H(+) = a 3-oxoacyl-[ACP] + holo-[ACP] + CO2</text>
        <dbReference type="Rhea" id="RHEA:22836"/>
        <dbReference type="Rhea" id="RHEA-COMP:9623"/>
        <dbReference type="Rhea" id="RHEA-COMP:9685"/>
        <dbReference type="Rhea" id="RHEA-COMP:9916"/>
        <dbReference type="Rhea" id="RHEA-COMP:14125"/>
        <dbReference type="ChEBI" id="CHEBI:15378"/>
        <dbReference type="ChEBI" id="CHEBI:16526"/>
        <dbReference type="ChEBI" id="CHEBI:64479"/>
        <dbReference type="ChEBI" id="CHEBI:78449"/>
        <dbReference type="ChEBI" id="CHEBI:78776"/>
        <dbReference type="ChEBI" id="CHEBI:138651"/>
        <dbReference type="EC" id="2.3.1.41"/>
    </reaction>
    <physiologicalReaction direction="left-to-right" evidence="54">
        <dbReference type="Rhea" id="RHEA:22837"/>
    </physiologicalReaction>
</comment>
<evidence type="ECO:0000256" key="20">
    <source>
        <dbReference type="ARBA" id="ARBA00022990"/>
    </source>
</evidence>
<keyword evidence="23" id="KW-0443">Lipid metabolism</keyword>
<dbReference type="InterPro" id="IPR029063">
    <property type="entry name" value="SAM-dependent_MTases_sf"/>
</dbReference>
<evidence type="ECO:0000256" key="34">
    <source>
        <dbReference type="ARBA" id="ARBA00023401"/>
    </source>
</evidence>
<dbReference type="SUPFAM" id="SSF53474">
    <property type="entry name" value="alpha/beta-Hydrolases"/>
    <property type="match status" value="1"/>
</dbReference>
<keyword evidence="21" id="KW-0560">Oxidoreductase</keyword>
<comment type="catalytic activity">
    <reaction evidence="58">
        <text>hexadecanoyl-[ACP] + H2O = hexadecanoate + holo-[ACP] + H(+)</text>
        <dbReference type="Rhea" id="RHEA:41932"/>
        <dbReference type="Rhea" id="RHEA-COMP:9652"/>
        <dbReference type="Rhea" id="RHEA-COMP:9685"/>
        <dbReference type="ChEBI" id="CHEBI:7896"/>
        <dbReference type="ChEBI" id="CHEBI:15377"/>
        <dbReference type="ChEBI" id="CHEBI:15378"/>
        <dbReference type="ChEBI" id="CHEBI:64479"/>
        <dbReference type="ChEBI" id="CHEBI:78483"/>
        <dbReference type="EC" id="3.1.2.14"/>
    </reaction>
    <physiologicalReaction direction="left-to-right" evidence="58">
        <dbReference type="Rhea" id="RHEA:41933"/>
    </physiologicalReaction>
</comment>
<evidence type="ECO:0000256" key="59">
    <source>
        <dbReference type="ARBA" id="ARBA00048935"/>
    </source>
</evidence>
<dbReference type="InterPro" id="IPR049900">
    <property type="entry name" value="PKS_mFAS_DH"/>
</dbReference>
<evidence type="ECO:0000256" key="3">
    <source>
        <dbReference type="ARBA" id="ARBA00012480"/>
    </source>
</evidence>
<evidence type="ECO:0000256" key="25">
    <source>
        <dbReference type="ARBA" id="ARBA00023239"/>
    </source>
</evidence>
<evidence type="ECO:0000256" key="68">
    <source>
        <dbReference type="ARBA" id="ARBA00049533"/>
    </source>
</evidence>
<evidence type="ECO:0000259" key="72">
    <source>
        <dbReference type="PROSITE" id="PS52019"/>
    </source>
</evidence>
<dbReference type="SUPFAM" id="SSF51735">
    <property type="entry name" value="NAD(P)-binding Rossmann-fold domains"/>
    <property type="match status" value="2"/>
</dbReference>
<evidence type="ECO:0000256" key="9">
    <source>
        <dbReference type="ARBA" id="ARBA00013258"/>
    </source>
</evidence>
<dbReference type="FunFam" id="3.40.366.10:FF:000005">
    <property type="entry name" value="Fatty acid synthase"/>
    <property type="match status" value="1"/>
</dbReference>
<evidence type="ECO:0000256" key="1">
    <source>
        <dbReference type="ARBA" id="ARBA00005194"/>
    </source>
</evidence>
<dbReference type="Pfam" id="PF21149">
    <property type="entry name" value="FAS_pseudo-KR"/>
    <property type="match status" value="1"/>
</dbReference>
<dbReference type="InterPro" id="IPR006162">
    <property type="entry name" value="Ppantetheine_attach_site"/>
</dbReference>
<evidence type="ECO:0000256" key="50">
    <source>
        <dbReference type="ARBA" id="ARBA00048281"/>
    </source>
</evidence>
<dbReference type="InterPro" id="IPR057326">
    <property type="entry name" value="KR_dom"/>
</dbReference>
<dbReference type="InterPro" id="IPR029058">
    <property type="entry name" value="AB_hydrolase_fold"/>
</dbReference>
<dbReference type="Pfam" id="PF13602">
    <property type="entry name" value="ADH_zinc_N_2"/>
    <property type="match status" value="1"/>
</dbReference>
<keyword evidence="74" id="KW-1185">Reference proteome</keyword>
<dbReference type="PANTHER" id="PTHR43775">
    <property type="entry name" value="FATTY ACID SYNTHASE"/>
    <property type="match status" value="1"/>
</dbReference>
<comment type="catalytic activity">
    <reaction evidence="30">
        <text>(3R)-hydroxydecanoyl-[ACP] = (2E)-decenoyl-[ACP] + H2O</text>
        <dbReference type="Rhea" id="RHEA:41860"/>
        <dbReference type="Rhea" id="RHEA-COMP:9638"/>
        <dbReference type="Rhea" id="RHEA-COMP:9639"/>
        <dbReference type="ChEBI" id="CHEBI:15377"/>
        <dbReference type="ChEBI" id="CHEBI:78466"/>
        <dbReference type="ChEBI" id="CHEBI:78467"/>
    </reaction>
    <physiologicalReaction direction="left-to-right" evidence="30">
        <dbReference type="Rhea" id="RHEA:41861"/>
    </physiologicalReaction>
</comment>
<dbReference type="InterPro" id="IPR016035">
    <property type="entry name" value="Acyl_Trfase/lysoPLipase"/>
</dbReference>
<comment type="pathway">
    <text evidence="1">Lipid metabolism; fatty acid biosynthesis.</text>
</comment>
<dbReference type="EC" id="4.2.1.59" evidence="6"/>
<dbReference type="Gene3D" id="3.10.129.110">
    <property type="entry name" value="Polyketide synthase dehydratase"/>
    <property type="match status" value="1"/>
</dbReference>
<comment type="catalytic activity">
    <reaction evidence="38">
        <text>3-oxooctadecanoyl-[ACP] + NADPH + H(+) = (3R)-hydroxyoctadecanoyl-[ACP] + NADP(+)</text>
        <dbReference type="Rhea" id="RHEA:41920"/>
        <dbReference type="Rhea" id="RHEA-COMP:9653"/>
        <dbReference type="Rhea" id="RHEA-COMP:9654"/>
        <dbReference type="ChEBI" id="CHEBI:15378"/>
        <dbReference type="ChEBI" id="CHEBI:57783"/>
        <dbReference type="ChEBI" id="CHEBI:58349"/>
        <dbReference type="ChEBI" id="CHEBI:78487"/>
        <dbReference type="ChEBI" id="CHEBI:78488"/>
    </reaction>
    <physiologicalReaction direction="left-to-right" evidence="38">
        <dbReference type="Rhea" id="RHEA:41921"/>
    </physiologicalReaction>
</comment>
<dbReference type="GO" id="GO:0016297">
    <property type="term" value="F:fatty acyl-[ACP] hydrolase activity"/>
    <property type="evidence" value="ECO:0007669"/>
    <property type="project" value="UniProtKB-EC"/>
</dbReference>
<evidence type="ECO:0000256" key="48">
    <source>
        <dbReference type="ARBA" id="ARBA00047961"/>
    </source>
</evidence>
<evidence type="ECO:0000259" key="70">
    <source>
        <dbReference type="PROSITE" id="PS50075"/>
    </source>
</evidence>
<comment type="catalytic activity">
    <reaction evidence="56">
        <text>a 2,3-saturated acyl-[ACP] + NADP(+) = a (2E)-enoyl-[ACP] + NADPH + H(+)</text>
        <dbReference type="Rhea" id="RHEA:22564"/>
        <dbReference type="Rhea" id="RHEA-COMP:9925"/>
        <dbReference type="Rhea" id="RHEA-COMP:9926"/>
        <dbReference type="ChEBI" id="CHEBI:15378"/>
        <dbReference type="ChEBI" id="CHEBI:57783"/>
        <dbReference type="ChEBI" id="CHEBI:58349"/>
        <dbReference type="ChEBI" id="CHEBI:78784"/>
        <dbReference type="ChEBI" id="CHEBI:78785"/>
        <dbReference type="EC" id="1.3.1.39"/>
    </reaction>
    <physiologicalReaction direction="right-to-left" evidence="56">
        <dbReference type="Rhea" id="RHEA:22566"/>
    </physiologicalReaction>
</comment>
<dbReference type="InterPro" id="IPR001031">
    <property type="entry name" value="Thioesterase"/>
</dbReference>
<evidence type="ECO:0000256" key="4">
    <source>
        <dbReference type="ARBA" id="ARBA00012873"/>
    </source>
</evidence>
<comment type="catalytic activity">
    <reaction evidence="62">
        <text>(2E)-tetradecenoyl-[ACP] + NADPH + H(+) = tetradecanoyl-[ACP] + NADP(+)</text>
        <dbReference type="Rhea" id="RHEA:41896"/>
        <dbReference type="Rhea" id="RHEA-COMP:9647"/>
        <dbReference type="Rhea" id="RHEA-COMP:9648"/>
        <dbReference type="ChEBI" id="CHEBI:15378"/>
        <dbReference type="ChEBI" id="CHEBI:57783"/>
        <dbReference type="ChEBI" id="CHEBI:58349"/>
        <dbReference type="ChEBI" id="CHEBI:78475"/>
        <dbReference type="ChEBI" id="CHEBI:78477"/>
    </reaction>
    <physiologicalReaction direction="left-to-right" evidence="62">
        <dbReference type="Rhea" id="RHEA:41897"/>
    </physiologicalReaction>
</comment>
<evidence type="ECO:0000256" key="46">
    <source>
        <dbReference type="ARBA" id="ARBA00047897"/>
    </source>
</evidence>
<comment type="catalytic activity">
    <reaction evidence="53">
        <text>(2E)-octenoyl-[ACP] + NADPH + H(+) = octanoyl-[ACP] + NADP(+)</text>
        <dbReference type="Rhea" id="RHEA:41848"/>
        <dbReference type="Rhea" id="RHEA-COMP:9635"/>
        <dbReference type="Rhea" id="RHEA-COMP:9636"/>
        <dbReference type="ChEBI" id="CHEBI:15378"/>
        <dbReference type="ChEBI" id="CHEBI:57783"/>
        <dbReference type="ChEBI" id="CHEBI:58349"/>
        <dbReference type="ChEBI" id="CHEBI:78462"/>
        <dbReference type="ChEBI" id="CHEBI:78463"/>
    </reaction>
    <physiologicalReaction direction="left-to-right" evidence="53">
        <dbReference type="Rhea" id="RHEA:41849"/>
    </physiologicalReaction>
</comment>
<proteinExistence type="predicted"/>
<dbReference type="PROSITE" id="PS00606">
    <property type="entry name" value="KS3_1"/>
    <property type="match status" value="1"/>
</dbReference>
<comment type="catalytic activity">
    <reaction evidence="55">
        <text>3-oxohexanoyl-[ACP] + NADPH + H(+) = (3R)-hydroxyhexanoyl-[ACP] + NADP(+)</text>
        <dbReference type="Rhea" id="RHEA:41824"/>
        <dbReference type="Rhea" id="RHEA-COMP:9629"/>
        <dbReference type="Rhea" id="RHEA-COMP:9630"/>
        <dbReference type="ChEBI" id="CHEBI:15378"/>
        <dbReference type="ChEBI" id="CHEBI:57783"/>
        <dbReference type="ChEBI" id="CHEBI:58349"/>
        <dbReference type="ChEBI" id="CHEBI:78456"/>
        <dbReference type="ChEBI" id="CHEBI:78457"/>
    </reaction>
    <physiologicalReaction direction="left-to-right" evidence="55">
        <dbReference type="Rhea" id="RHEA:41825"/>
    </physiologicalReaction>
</comment>
<accession>A0A3Q4ABW2</accession>
<comment type="catalytic activity">
    <reaction evidence="29">
        <text>(3R)-hydroxyhexanoyl-[ACP] = (2E)-hexenoyl-[ACP] + H2O</text>
        <dbReference type="Rhea" id="RHEA:41828"/>
        <dbReference type="Rhea" id="RHEA-COMP:9630"/>
        <dbReference type="Rhea" id="RHEA-COMP:9631"/>
        <dbReference type="ChEBI" id="CHEBI:15377"/>
        <dbReference type="ChEBI" id="CHEBI:78457"/>
        <dbReference type="ChEBI" id="CHEBI:78458"/>
    </reaction>
    <physiologicalReaction direction="left-to-right" evidence="29">
        <dbReference type="Rhea" id="RHEA:41829"/>
    </physiologicalReaction>
</comment>
<dbReference type="FunFam" id="3.90.180.10:FF:000015">
    <property type="entry name" value="Fatty acid synthase"/>
    <property type="match status" value="1"/>
</dbReference>
<dbReference type="Proteomes" id="UP000261620">
    <property type="component" value="Unplaced"/>
</dbReference>
<dbReference type="SMART" id="SM00823">
    <property type="entry name" value="PKS_PP"/>
    <property type="match status" value="1"/>
</dbReference>
<dbReference type="GO" id="GO:0005737">
    <property type="term" value="C:cytoplasm"/>
    <property type="evidence" value="ECO:0007669"/>
    <property type="project" value="TreeGrafter"/>
</dbReference>
<keyword evidence="13" id="KW-0597">Phosphoprotein</keyword>
<dbReference type="InterPro" id="IPR016036">
    <property type="entry name" value="Malonyl_transacylase_ACP-bd"/>
</dbReference>
<keyword evidence="11" id="KW-0596">Phosphopantetheine</keyword>
<dbReference type="Pfam" id="PF02801">
    <property type="entry name" value="Ketoacyl-synt_C"/>
    <property type="match status" value="1"/>
</dbReference>
<dbReference type="PROSITE" id="PS52019">
    <property type="entry name" value="PKS_MFAS_DH"/>
    <property type="match status" value="1"/>
</dbReference>
<dbReference type="SMART" id="SM00822">
    <property type="entry name" value="PKS_KR"/>
    <property type="match status" value="1"/>
</dbReference>
<evidence type="ECO:0000256" key="37">
    <source>
        <dbReference type="ARBA" id="ARBA00044883"/>
    </source>
</evidence>
<keyword evidence="19" id="KW-0663">Pyridoxal phosphate</keyword>
<evidence type="ECO:0000256" key="41">
    <source>
        <dbReference type="ARBA" id="ARBA00047440"/>
    </source>
</evidence>
<evidence type="ECO:0000256" key="8">
    <source>
        <dbReference type="ARBA" id="ARBA00013256"/>
    </source>
</evidence>
<evidence type="ECO:0000256" key="64">
    <source>
        <dbReference type="ARBA" id="ARBA00049414"/>
    </source>
</evidence>
<evidence type="ECO:0000256" key="18">
    <source>
        <dbReference type="ARBA" id="ARBA00022857"/>
    </source>
</evidence>
<dbReference type="SUPFAM" id="SSF52151">
    <property type="entry name" value="FabD/lysophospholipase-like"/>
    <property type="match status" value="1"/>
</dbReference>
<dbReference type="Gene3D" id="1.10.1200.10">
    <property type="entry name" value="ACP-like"/>
    <property type="match status" value="1"/>
</dbReference>
<dbReference type="FunFam" id="3.10.129.110:FF:000002">
    <property type="entry name" value="Fatty acid synthase"/>
    <property type="match status" value="1"/>
</dbReference>
<comment type="catalytic activity">
    <reaction evidence="33">
        <text>(3R)-hydroxyoctadecanoyl-[ACP] = (2E)-octadecenoyl-[ACP] + H2O</text>
        <dbReference type="Rhea" id="RHEA:41924"/>
        <dbReference type="Rhea" id="RHEA-COMP:9654"/>
        <dbReference type="Rhea" id="RHEA-COMP:9655"/>
        <dbReference type="ChEBI" id="CHEBI:15377"/>
        <dbReference type="ChEBI" id="CHEBI:78488"/>
        <dbReference type="ChEBI" id="CHEBI:78489"/>
    </reaction>
    <physiologicalReaction direction="left-to-right" evidence="33">
        <dbReference type="Rhea" id="RHEA:41925"/>
    </physiologicalReaction>
</comment>
<dbReference type="Gene3D" id="3.40.50.1820">
    <property type="entry name" value="alpha/beta hydrolase"/>
    <property type="match status" value="2"/>
</dbReference>
<dbReference type="InterPro" id="IPR020807">
    <property type="entry name" value="PKS_DH"/>
</dbReference>
<keyword evidence="18" id="KW-0521">NADP</keyword>
<dbReference type="InterPro" id="IPR020843">
    <property type="entry name" value="ER"/>
</dbReference>
<evidence type="ECO:0000256" key="69">
    <source>
        <dbReference type="PROSITE-ProRule" id="PRU01363"/>
    </source>
</evidence>
<dbReference type="GO" id="GO:0004312">
    <property type="term" value="F:fatty acid synthase activity"/>
    <property type="evidence" value="ECO:0007669"/>
    <property type="project" value="UniProtKB-EC"/>
</dbReference>
<dbReference type="CDD" id="cd05195">
    <property type="entry name" value="enoyl_red"/>
    <property type="match status" value="1"/>
</dbReference>
<evidence type="ECO:0000256" key="42">
    <source>
        <dbReference type="ARBA" id="ARBA00047451"/>
    </source>
</evidence>
<dbReference type="OMA" id="KMRGGEF"/>
<dbReference type="Pfam" id="PF00550">
    <property type="entry name" value="PP-binding"/>
    <property type="match status" value="1"/>
</dbReference>
<evidence type="ECO:0000256" key="22">
    <source>
        <dbReference type="ARBA" id="ARBA00023027"/>
    </source>
</evidence>
<evidence type="ECO:0000256" key="44">
    <source>
        <dbReference type="ARBA" id="ARBA00047578"/>
    </source>
</evidence>
<evidence type="ECO:0000256" key="57">
    <source>
        <dbReference type="ARBA" id="ARBA00048691"/>
    </source>
</evidence>
<keyword evidence="25" id="KW-0456">Lyase</keyword>
<dbReference type="InterPro" id="IPR014043">
    <property type="entry name" value="Acyl_transferase_dom"/>
</dbReference>
<evidence type="ECO:0000256" key="21">
    <source>
        <dbReference type="ARBA" id="ARBA00023002"/>
    </source>
</evidence>
<feature type="domain" description="Ketosynthase family 3 (KS3)" evidence="71">
    <location>
        <begin position="1"/>
        <end position="406"/>
    </location>
</feature>
<reference evidence="73" key="1">
    <citation type="submission" date="2025-08" db="UniProtKB">
        <authorList>
            <consortium name="Ensembl"/>
        </authorList>
    </citation>
    <scope>IDENTIFICATION</scope>
</reference>
<dbReference type="STRING" id="94237.ENSMMOP00000001435"/>
<evidence type="ECO:0000256" key="31">
    <source>
        <dbReference type="ARBA" id="ARBA00023394"/>
    </source>
</evidence>
<comment type="catalytic activity">
    <reaction evidence="45">
        <text>(2E)-hexadecenoyl-[ACP] + NADPH + H(+) = hexadecanoyl-[ACP] + NADP(+)</text>
        <dbReference type="Rhea" id="RHEA:41912"/>
        <dbReference type="Rhea" id="RHEA-COMP:9651"/>
        <dbReference type="Rhea" id="RHEA-COMP:9652"/>
        <dbReference type="ChEBI" id="CHEBI:15378"/>
        <dbReference type="ChEBI" id="CHEBI:57783"/>
        <dbReference type="ChEBI" id="CHEBI:58349"/>
        <dbReference type="ChEBI" id="CHEBI:78481"/>
        <dbReference type="ChEBI" id="CHEBI:78483"/>
    </reaction>
    <physiologicalReaction direction="left-to-right" evidence="45">
        <dbReference type="Rhea" id="RHEA:41913"/>
    </physiologicalReaction>
</comment>
<evidence type="ECO:0000256" key="40">
    <source>
        <dbReference type="ARBA" id="ARBA00047400"/>
    </source>
</evidence>
<evidence type="ECO:0000256" key="12">
    <source>
        <dbReference type="ARBA" id="ARBA00022516"/>
    </source>
</evidence>
<evidence type="ECO:0000256" key="49">
    <source>
        <dbReference type="ARBA" id="ARBA00048051"/>
    </source>
</evidence>
<dbReference type="SUPFAM" id="SSF50129">
    <property type="entry name" value="GroES-like"/>
    <property type="match status" value="1"/>
</dbReference>
<feature type="region of interest" description="N-terminal hotdog fold" evidence="69">
    <location>
        <begin position="845"/>
        <end position="965"/>
    </location>
</feature>
<comment type="catalytic activity">
    <reaction evidence="60">
        <text>(2E)-octadecenoyl-[ACP] + NADPH + H(+) = octadecanoyl-[ACP] + NADP(+)</text>
        <dbReference type="Rhea" id="RHEA:41928"/>
        <dbReference type="Rhea" id="RHEA-COMP:9655"/>
        <dbReference type="Rhea" id="RHEA-COMP:9656"/>
        <dbReference type="ChEBI" id="CHEBI:15378"/>
        <dbReference type="ChEBI" id="CHEBI:57783"/>
        <dbReference type="ChEBI" id="CHEBI:58349"/>
        <dbReference type="ChEBI" id="CHEBI:78489"/>
        <dbReference type="ChEBI" id="CHEBI:78495"/>
    </reaction>
    <physiologicalReaction direction="left-to-right" evidence="60">
        <dbReference type="Rhea" id="RHEA:41929"/>
    </physiologicalReaction>
</comment>
<dbReference type="Gene3D" id="3.90.180.10">
    <property type="entry name" value="Medium-chain alcohol dehydrogenases, catalytic domain"/>
    <property type="match status" value="1"/>
</dbReference>
<comment type="catalytic activity">
    <reaction evidence="68">
        <text>octanoyl-[ACP] + malonyl-[ACP] + H(+) = 3-oxodecanoyl-[ACP] + holo-[ACP] + CO2</text>
        <dbReference type="Rhea" id="RHEA:41852"/>
        <dbReference type="Rhea" id="RHEA-COMP:9623"/>
        <dbReference type="Rhea" id="RHEA-COMP:9636"/>
        <dbReference type="Rhea" id="RHEA-COMP:9637"/>
        <dbReference type="Rhea" id="RHEA-COMP:9685"/>
        <dbReference type="ChEBI" id="CHEBI:15378"/>
        <dbReference type="ChEBI" id="CHEBI:16526"/>
        <dbReference type="ChEBI" id="CHEBI:64479"/>
        <dbReference type="ChEBI" id="CHEBI:78449"/>
        <dbReference type="ChEBI" id="CHEBI:78463"/>
        <dbReference type="ChEBI" id="CHEBI:78464"/>
    </reaction>
    <physiologicalReaction direction="left-to-right" evidence="68">
        <dbReference type="Rhea" id="RHEA:41853"/>
    </physiologicalReaction>
</comment>
<dbReference type="InterPro" id="IPR016039">
    <property type="entry name" value="Thiolase-like"/>
</dbReference>
<dbReference type="Pfam" id="PF00698">
    <property type="entry name" value="Acyl_transf_1"/>
    <property type="match status" value="1"/>
</dbReference>
<dbReference type="FunFam" id="3.40.47.10:FF:000033">
    <property type="entry name" value="Fatty acid synthase"/>
    <property type="match status" value="1"/>
</dbReference>
<evidence type="ECO:0000256" key="19">
    <source>
        <dbReference type="ARBA" id="ARBA00022898"/>
    </source>
</evidence>
<evidence type="ECO:0000259" key="71">
    <source>
        <dbReference type="PROSITE" id="PS52004"/>
    </source>
</evidence>
<dbReference type="FunFam" id="1.10.1200.10:FF:000013">
    <property type="entry name" value="Fatty acid synthase"/>
    <property type="match status" value="1"/>
</dbReference>
<dbReference type="InterPro" id="IPR009081">
    <property type="entry name" value="PP-bd_ACP"/>
</dbReference>
<protein>
    <recommendedName>
        <fullName evidence="10">Fatty acid synthase</fullName>
        <ecNumber evidence="5">1.1.1.100</ecNumber>
        <ecNumber evidence="2">1.3.1.39</ecNumber>
        <ecNumber evidence="8">2.3.1.38</ecNumber>
        <ecNumber evidence="9">2.3.1.39</ecNumber>
        <ecNumber evidence="7">2.3.1.41</ecNumber>
        <ecNumber evidence="4">2.3.1.85</ecNumber>
        <ecNumber evidence="3">3.1.2.14</ecNumber>
        <ecNumber evidence="6">4.2.1.59</ecNumber>
    </recommendedName>
</protein>
<comment type="catalytic activity">
    <reaction evidence="48">
        <text>acetyl-[ACP] + malonyl-[ACP] + H(+) = 3-oxobutanoyl-[ACP] + holo-[ACP] + CO2</text>
        <dbReference type="Rhea" id="RHEA:41800"/>
        <dbReference type="Rhea" id="RHEA-COMP:9621"/>
        <dbReference type="Rhea" id="RHEA-COMP:9623"/>
        <dbReference type="Rhea" id="RHEA-COMP:9625"/>
        <dbReference type="Rhea" id="RHEA-COMP:9685"/>
        <dbReference type="ChEBI" id="CHEBI:15378"/>
        <dbReference type="ChEBI" id="CHEBI:16526"/>
        <dbReference type="ChEBI" id="CHEBI:64479"/>
        <dbReference type="ChEBI" id="CHEBI:78446"/>
        <dbReference type="ChEBI" id="CHEBI:78449"/>
        <dbReference type="ChEBI" id="CHEBI:78450"/>
    </reaction>
    <physiologicalReaction direction="left-to-right" evidence="48">
        <dbReference type="Rhea" id="RHEA:41801"/>
    </physiologicalReaction>
</comment>
<evidence type="ECO:0000256" key="10">
    <source>
        <dbReference type="ARBA" id="ARBA00018769"/>
    </source>
</evidence>
<evidence type="ECO:0000256" key="47">
    <source>
        <dbReference type="ARBA" id="ARBA00047953"/>
    </source>
</evidence>
<reference evidence="73" key="2">
    <citation type="submission" date="2025-09" db="UniProtKB">
        <authorList>
            <consortium name="Ensembl"/>
        </authorList>
    </citation>
    <scope>IDENTIFICATION</scope>
</reference>
<evidence type="ECO:0000256" key="27">
    <source>
        <dbReference type="ARBA" id="ARBA00023332"/>
    </source>
</evidence>
<evidence type="ECO:0000313" key="73">
    <source>
        <dbReference type="Ensembl" id="ENSMMOP00000001435.1"/>
    </source>
</evidence>
<keyword evidence="15" id="KW-0702">S-nitrosylation</keyword>
<evidence type="ECO:0000256" key="11">
    <source>
        <dbReference type="ARBA" id="ARBA00022450"/>
    </source>
</evidence>
<dbReference type="PANTHER" id="PTHR43775:SF7">
    <property type="entry name" value="FATTY ACID SYNTHASE"/>
    <property type="match status" value="1"/>
</dbReference>
<evidence type="ECO:0000256" key="62">
    <source>
        <dbReference type="ARBA" id="ARBA00049171"/>
    </source>
</evidence>
<dbReference type="FunFam" id="3.40.50.1820:FF:000105">
    <property type="entry name" value="Fatty acid synthase"/>
    <property type="match status" value="1"/>
</dbReference>
<comment type="catalytic activity">
    <reaction evidence="66">
        <text>butanoyl-[ACP] + malonyl-[ACP] + H(+) = 3-oxohexanoyl-[ACP] + holo-[ACP] + CO2</text>
        <dbReference type="Rhea" id="RHEA:41820"/>
        <dbReference type="Rhea" id="RHEA-COMP:9623"/>
        <dbReference type="Rhea" id="RHEA-COMP:9628"/>
        <dbReference type="Rhea" id="RHEA-COMP:9629"/>
        <dbReference type="Rhea" id="RHEA-COMP:9685"/>
        <dbReference type="ChEBI" id="CHEBI:15378"/>
        <dbReference type="ChEBI" id="CHEBI:16526"/>
        <dbReference type="ChEBI" id="CHEBI:64479"/>
        <dbReference type="ChEBI" id="CHEBI:78449"/>
        <dbReference type="ChEBI" id="CHEBI:78454"/>
        <dbReference type="ChEBI" id="CHEBI:78456"/>
    </reaction>
    <physiologicalReaction direction="left-to-right" evidence="66">
        <dbReference type="Rhea" id="RHEA:41821"/>
    </physiologicalReaction>
</comment>
<comment type="catalytic activity">
    <reaction evidence="64">
        <text>3-oxohexadecanoyl-[ACP] + NADPH + H(+) = (3R)-hydroxyhexadecanoyl-[ACP] + NADP(+)</text>
        <dbReference type="Rhea" id="RHEA:41904"/>
        <dbReference type="Rhea" id="RHEA-COMP:9649"/>
        <dbReference type="Rhea" id="RHEA-COMP:9650"/>
        <dbReference type="ChEBI" id="CHEBI:15378"/>
        <dbReference type="ChEBI" id="CHEBI:57783"/>
        <dbReference type="ChEBI" id="CHEBI:58349"/>
        <dbReference type="ChEBI" id="CHEBI:78478"/>
        <dbReference type="ChEBI" id="CHEBI:78480"/>
    </reaction>
    <physiologicalReaction direction="left-to-right" evidence="64">
        <dbReference type="Rhea" id="RHEA:41905"/>
    </physiologicalReaction>
</comment>
<comment type="catalytic activity">
    <reaction evidence="35">
        <text>(3R)-hydroxybutanoyl-[ACP] = (2E)-butenoyl-[ACP] + H2O</text>
        <dbReference type="Rhea" id="RHEA:41808"/>
        <dbReference type="Rhea" id="RHEA-COMP:9626"/>
        <dbReference type="Rhea" id="RHEA-COMP:9627"/>
        <dbReference type="ChEBI" id="CHEBI:15377"/>
        <dbReference type="ChEBI" id="CHEBI:78451"/>
        <dbReference type="ChEBI" id="CHEBI:78453"/>
    </reaction>
    <physiologicalReaction direction="left-to-right" evidence="35">
        <dbReference type="Rhea" id="RHEA:41809"/>
    </physiologicalReaction>
</comment>
<comment type="catalytic activity">
    <reaction evidence="65">
        <text>3-oxooctanoyl-[ACP] + NADPH + H(+) = (3R)-hydroxyoctanoyl-[ACP] + NADP(+)</text>
        <dbReference type="Rhea" id="RHEA:41840"/>
        <dbReference type="Rhea" id="RHEA-COMP:9633"/>
        <dbReference type="Rhea" id="RHEA-COMP:9634"/>
        <dbReference type="ChEBI" id="CHEBI:15378"/>
        <dbReference type="ChEBI" id="CHEBI:57783"/>
        <dbReference type="ChEBI" id="CHEBI:58349"/>
        <dbReference type="ChEBI" id="CHEBI:78460"/>
        <dbReference type="ChEBI" id="CHEBI:78461"/>
    </reaction>
    <physiologicalReaction direction="left-to-right" evidence="65">
        <dbReference type="Rhea" id="RHEA:41841"/>
    </physiologicalReaction>
</comment>
<dbReference type="Gene3D" id="3.40.47.10">
    <property type="match status" value="1"/>
</dbReference>
<keyword evidence="22" id="KW-0520">NAD</keyword>
<dbReference type="GO" id="GO:0004315">
    <property type="term" value="F:3-oxoacyl-[acyl-carrier-protein] synthase activity"/>
    <property type="evidence" value="ECO:0007669"/>
    <property type="project" value="UniProtKB-EC"/>
</dbReference>
<dbReference type="PROSITE" id="PS50075">
    <property type="entry name" value="CARRIER"/>
    <property type="match status" value="1"/>
</dbReference>
<comment type="function">
    <text evidence="36">Fatty acid synthetase is a multifunctional enzyme that catalyzes the de novo biosynthesis of long-chain saturated fatty acids starting from acetyl-CoA and malonyl-CoA in the presence of NADPH. This multifunctional protein contains 7 catalytic activities and a site for the binding of the prosthetic group 4'-phosphopantetheine of the acyl carrier protein ([ACP]) domain.</text>
</comment>
<evidence type="ECO:0000256" key="26">
    <source>
        <dbReference type="ARBA" id="ARBA00023268"/>
    </source>
</evidence>
<evidence type="ECO:0000256" key="35">
    <source>
        <dbReference type="ARBA" id="ARBA00023402"/>
    </source>
</evidence>
<comment type="catalytic activity">
    <reaction evidence="67">
        <text>(2E)-decenoyl-[ACP] + NADPH + H(+) = decanoyl-[ACP] + NADP(+)</text>
        <dbReference type="Rhea" id="RHEA:41864"/>
        <dbReference type="Rhea" id="RHEA-COMP:9639"/>
        <dbReference type="Rhea" id="RHEA-COMP:9640"/>
        <dbReference type="ChEBI" id="CHEBI:15378"/>
        <dbReference type="ChEBI" id="CHEBI:57783"/>
        <dbReference type="ChEBI" id="CHEBI:58349"/>
        <dbReference type="ChEBI" id="CHEBI:78467"/>
        <dbReference type="ChEBI" id="CHEBI:78468"/>
    </reaction>
    <physiologicalReaction direction="left-to-right" evidence="67">
        <dbReference type="Rhea" id="RHEA:41865"/>
    </physiologicalReaction>
</comment>
<comment type="catalytic activity">
    <reaction evidence="34">
        <text>(3R)-hydroxyhexadecanoyl-[ACP] = (2E)-hexadecenoyl-[ACP] + H2O</text>
        <dbReference type="Rhea" id="RHEA:41908"/>
        <dbReference type="Rhea" id="RHEA-COMP:9650"/>
        <dbReference type="Rhea" id="RHEA-COMP:9651"/>
        <dbReference type="ChEBI" id="CHEBI:15377"/>
        <dbReference type="ChEBI" id="CHEBI:78480"/>
        <dbReference type="ChEBI" id="CHEBI:78481"/>
    </reaction>
    <physiologicalReaction direction="left-to-right" evidence="34">
        <dbReference type="Rhea" id="RHEA:41909"/>
    </physiologicalReaction>
</comment>
<keyword evidence="26" id="KW-0511">Multifunctional enzyme</keyword>
<evidence type="ECO:0000256" key="2">
    <source>
        <dbReference type="ARBA" id="ARBA00012004"/>
    </source>
</evidence>